<evidence type="ECO:0000313" key="17">
    <source>
        <dbReference type="EMBL" id="EIT70988.1"/>
    </source>
</evidence>
<dbReference type="Pfam" id="PF00903">
    <property type="entry name" value="Glyoxalase"/>
    <property type="match status" value="1"/>
</dbReference>
<comment type="catalytic activity">
    <reaction evidence="1">
        <text>catechol + O2 = (2Z,4E)-2-hydroxy-6-oxohexa-2,4-dienoate + H(+)</text>
        <dbReference type="Rhea" id="RHEA:17337"/>
        <dbReference type="ChEBI" id="CHEBI:15378"/>
        <dbReference type="ChEBI" id="CHEBI:15379"/>
        <dbReference type="ChEBI" id="CHEBI:18135"/>
        <dbReference type="ChEBI" id="CHEBI:71198"/>
        <dbReference type="EC" id="1.13.11.2"/>
    </reaction>
</comment>
<dbReference type="Pfam" id="PF22247">
    <property type="entry name" value="Diox-like_N"/>
    <property type="match status" value="1"/>
</dbReference>
<proteinExistence type="inferred from homology"/>
<dbReference type="OrthoDB" id="9804944at2"/>
<dbReference type="EMBL" id="AKGD01000001">
    <property type="protein sequence ID" value="EIT70988.1"/>
    <property type="molecule type" value="Genomic_DNA"/>
</dbReference>
<sequence length="310" mass="35014">MAMRGVLRMAEVAIRVMDMKAARLHYGERMGLHEVMQDDKGQVYYKAWDEHDHHCLVLREADAPGLDYVAMKVYDDRTLTELESKVRDFGLDVRRIEAGFYPKSGRRIEFTLASGHTMQLYAEKEQIGNTLGQLNPGTTPDEGVIRGFNINRLDHALLGGTNIDQNVELFTKVFDFDLSERIIDHESGISLAVFLTCSTKPHDIAFVLQPEPNRFHHVSFLLESAHDVIKAADKIGKYRIPVDVGPNRHGVTRGATIYFFDPSGNRNEVFAEGYVHYPDTPTIIWDTTDLGGATFAQDNIVRESFLTVLT</sequence>
<evidence type="ECO:0000313" key="18">
    <source>
        <dbReference type="Proteomes" id="UP000003704"/>
    </source>
</evidence>
<dbReference type="InterPro" id="IPR037523">
    <property type="entry name" value="VOC_core"/>
</dbReference>
<dbReference type="GO" id="GO:0018577">
    <property type="term" value="F:catechol 2,3-dioxygenase activity"/>
    <property type="evidence" value="ECO:0007669"/>
    <property type="project" value="UniProtKB-EC"/>
</dbReference>
<dbReference type="PROSITE" id="PS51819">
    <property type="entry name" value="VOC"/>
    <property type="match status" value="2"/>
</dbReference>
<evidence type="ECO:0000256" key="10">
    <source>
        <dbReference type="ARBA" id="ARBA00022964"/>
    </source>
</evidence>
<dbReference type="InterPro" id="IPR054560">
    <property type="entry name" value="XylE-like_N"/>
</dbReference>
<comment type="caution">
    <text evidence="17">The sequence shown here is derived from an EMBL/GenBank/DDBJ whole genome shotgun (WGS) entry which is preliminary data.</text>
</comment>
<evidence type="ECO:0000256" key="1">
    <source>
        <dbReference type="ARBA" id="ARBA00000163"/>
    </source>
</evidence>
<comment type="subunit">
    <text evidence="4">Homotetramer.</text>
</comment>
<dbReference type="InterPro" id="IPR004360">
    <property type="entry name" value="Glyas_Fos-R_dOase_dom"/>
</dbReference>
<dbReference type="Proteomes" id="UP000003704">
    <property type="component" value="Unassembled WGS sequence"/>
</dbReference>
<evidence type="ECO:0000256" key="11">
    <source>
        <dbReference type="ARBA" id="ARBA00023002"/>
    </source>
</evidence>
<evidence type="ECO:0000256" key="2">
    <source>
        <dbReference type="ARBA" id="ARBA00001954"/>
    </source>
</evidence>
<evidence type="ECO:0000256" key="8">
    <source>
        <dbReference type="ARBA" id="ARBA00022737"/>
    </source>
</evidence>
<reference evidence="17 18" key="1">
    <citation type="journal article" date="2012" name="J. Bacteriol.">
        <title>Genome Sequence of n-Alkane-Degrading Hydrocarboniphaga effusa Strain AP103T (ATCC BAA-332T).</title>
        <authorList>
            <person name="Chang H.K."/>
            <person name="Zylstra G.J."/>
            <person name="Chae J.C."/>
        </authorList>
    </citation>
    <scope>NUCLEOTIDE SEQUENCE [LARGE SCALE GENOMIC DNA]</scope>
    <source>
        <strain evidence="17 18">AP103</strain>
    </source>
</reference>
<evidence type="ECO:0000256" key="14">
    <source>
        <dbReference type="ARBA" id="ARBA00031146"/>
    </source>
</evidence>
<evidence type="ECO:0000256" key="15">
    <source>
        <dbReference type="RuleBase" id="RU000683"/>
    </source>
</evidence>
<dbReference type="InterPro" id="IPR029068">
    <property type="entry name" value="Glyas_Bleomycin-R_OHBP_Dase"/>
</dbReference>
<evidence type="ECO:0000256" key="13">
    <source>
        <dbReference type="ARBA" id="ARBA00030369"/>
    </source>
</evidence>
<dbReference type="STRING" id="1172194.WQQ_11250"/>
<keyword evidence="8" id="KW-0677">Repeat</keyword>
<evidence type="ECO:0000259" key="16">
    <source>
        <dbReference type="PROSITE" id="PS51819"/>
    </source>
</evidence>
<evidence type="ECO:0000256" key="3">
    <source>
        <dbReference type="ARBA" id="ARBA00008784"/>
    </source>
</evidence>
<keyword evidence="11 15" id="KW-0560">Oxidoreductase</keyword>
<keyword evidence="9 15" id="KW-0058">Aromatic hydrocarbons catabolism</keyword>
<evidence type="ECO:0000256" key="9">
    <source>
        <dbReference type="ARBA" id="ARBA00022797"/>
    </source>
</evidence>
<keyword evidence="12 15" id="KW-0408">Iron</keyword>
<dbReference type="EC" id="1.13.11.2" evidence="5"/>
<protein>
    <recommendedName>
        <fullName evidence="6">Metapyrocatechase</fullName>
        <ecNumber evidence="5">1.13.11.2</ecNumber>
    </recommendedName>
    <alternativeName>
        <fullName evidence="14">CatO2ase</fullName>
    </alternativeName>
    <alternativeName>
        <fullName evidence="13">Catechol 2,3-dioxygenase</fullName>
    </alternativeName>
</protein>
<organism evidence="17 18">
    <name type="scientific">Hydrocarboniphaga effusa AP103</name>
    <dbReference type="NCBI Taxonomy" id="1172194"/>
    <lineage>
        <taxon>Bacteria</taxon>
        <taxon>Pseudomonadati</taxon>
        <taxon>Pseudomonadota</taxon>
        <taxon>Gammaproteobacteria</taxon>
        <taxon>Nevskiales</taxon>
        <taxon>Nevskiaceae</taxon>
        <taxon>Hydrocarboniphaga</taxon>
    </lineage>
</organism>
<keyword evidence="18" id="KW-1185">Reference proteome</keyword>
<dbReference type="InterPro" id="IPR000486">
    <property type="entry name" value="Xdiol_ring_cleave_dOase_1/2"/>
</dbReference>
<evidence type="ECO:0000256" key="5">
    <source>
        <dbReference type="ARBA" id="ARBA00013117"/>
    </source>
</evidence>
<comment type="similarity">
    <text evidence="3 15">Belongs to the extradiol ring-cleavage dioxygenase family.</text>
</comment>
<evidence type="ECO:0000256" key="12">
    <source>
        <dbReference type="ARBA" id="ARBA00023004"/>
    </source>
</evidence>
<evidence type="ECO:0000256" key="6">
    <source>
        <dbReference type="ARBA" id="ARBA00022190"/>
    </source>
</evidence>
<keyword evidence="7" id="KW-0479">Metal-binding</keyword>
<dbReference type="RefSeq" id="WP_007184080.1">
    <property type="nucleotide sequence ID" value="NZ_AKGD01000001.1"/>
</dbReference>
<evidence type="ECO:0000256" key="4">
    <source>
        <dbReference type="ARBA" id="ARBA00011881"/>
    </source>
</evidence>
<dbReference type="InterPro" id="IPR017624">
    <property type="entry name" value="Catechol_2-3_dOase"/>
</dbReference>
<dbReference type="Gene3D" id="3.10.180.10">
    <property type="entry name" value="2,3-Dihydroxybiphenyl 1,2-Dioxygenase, domain 1"/>
    <property type="match status" value="2"/>
</dbReference>
<dbReference type="AlphaFoldDB" id="I8TBR3"/>
<gene>
    <name evidence="17" type="ORF">WQQ_11250</name>
</gene>
<dbReference type="NCBIfam" id="TIGR03211">
    <property type="entry name" value="catechol_2_3"/>
    <property type="match status" value="1"/>
</dbReference>
<feature type="domain" description="VOC" evidence="16">
    <location>
        <begin position="8"/>
        <end position="123"/>
    </location>
</feature>
<name>I8TBR3_9GAMM</name>
<comment type="cofactor">
    <cofactor evidence="2 15">
        <name>Fe(2+)</name>
        <dbReference type="ChEBI" id="CHEBI:29033"/>
    </cofactor>
</comment>
<dbReference type="GO" id="GO:0008198">
    <property type="term" value="F:ferrous iron binding"/>
    <property type="evidence" value="ECO:0007669"/>
    <property type="project" value="InterPro"/>
</dbReference>
<dbReference type="SUPFAM" id="SSF54593">
    <property type="entry name" value="Glyoxalase/Bleomycin resistance protein/Dihydroxybiphenyl dioxygenase"/>
    <property type="match status" value="1"/>
</dbReference>
<dbReference type="PATRIC" id="fig|1172194.4.peg.1080"/>
<feature type="domain" description="VOC" evidence="16">
    <location>
        <begin position="152"/>
        <end position="272"/>
    </location>
</feature>
<accession>I8TBR3</accession>
<dbReference type="PROSITE" id="PS00082">
    <property type="entry name" value="EXTRADIOL_DIOXYGENAS"/>
    <property type="match status" value="1"/>
</dbReference>
<evidence type="ECO:0000256" key="7">
    <source>
        <dbReference type="ARBA" id="ARBA00022723"/>
    </source>
</evidence>
<keyword evidence="10 15" id="KW-0223">Dioxygenase</keyword>